<comment type="caution">
    <text evidence="3">The sequence shown here is derived from an EMBL/GenBank/DDBJ whole genome shotgun (WGS) entry which is preliminary data.</text>
</comment>
<evidence type="ECO:0000259" key="2">
    <source>
        <dbReference type="Pfam" id="PF18480"/>
    </source>
</evidence>
<gene>
    <name evidence="3" type="ORF">S01H4_38015</name>
</gene>
<name>X1DGB1_9ZZZZ</name>
<evidence type="ECO:0000256" key="1">
    <source>
        <dbReference type="SAM" id="Phobius"/>
    </source>
</evidence>
<keyword evidence="1" id="KW-1133">Transmembrane helix</keyword>
<feature type="domain" description="DUF5615" evidence="2">
    <location>
        <begin position="8"/>
        <end position="83"/>
    </location>
</feature>
<dbReference type="EMBL" id="BART01020463">
    <property type="protein sequence ID" value="GAH04064.1"/>
    <property type="molecule type" value="Genomic_DNA"/>
</dbReference>
<proteinExistence type="predicted"/>
<dbReference type="InterPro" id="IPR041049">
    <property type="entry name" value="DUF5615"/>
</dbReference>
<accession>X1DGB1</accession>
<evidence type="ECO:0000313" key="3">
    <source>
        <dbReference type="EMBL" id="GAH04064.1"/>
    </source>
</evidence>
<dbReference type="Pfam" id="PF18480">
    <property type="entry name" value="DUF5615"/>
    <property type="match status" value="1"/>
</dbReference>
<feature type="transmembrane region" description="Helical" evidence="1">
    <location>
        <begin position="76"/>
        <end position="94"/>
    </location>
</feature>
<keyword evidence="1" id="KW-0472">Membrane</keyword>
<reference evidence="3" key="1">
    <citation type="journal article" date="2014" name="Front. Microbiol.">
        <title>High frequency of phylogenetically diverse reductive dehalogenase-homologous genes in deep subseafloor sedimentary metagenomes.</title>
        <authorList>
            <person name="Kawai M."/>
            <person name="Futagami T."/>
            <person name="Toyoda A."/>
            <person name="Takaki Y."/>
            <person name="Nishi S."/>
            <person name="Hori S."/>
            <person name="Arai W."/>
            <person name="Tsubouchi T."/>
            <person name="Morono Y."/>
            <person name="Uchiyama I."/>
            <person name="Ito T."/>
            <person name="Fujiyama A."/>
            <person name="Inagaki F."/>
            <person name="Takami H."/>
        </authorList>
    </citation>
    <scope>NUCLEOTIDE SEQUENCE</scope>
    <source>
        <strain evidence="3">Expedition CK06-06</strain>
    </source>
</reference>
<sequence>MSKREIIRIYTNESVIVAIAEGLRRRGVNAISAKDVGNLGLTDEDQLKYALKEKLVIFTHDDDFLSLVRKSKLEHCGIILALIVPYYVALHLALAEIKAKGWQALVKELGYAGATKFILLYEPSEGNYTEKRKELLKDLTIDEIIREIENKRKR</sequence>
<keyword evidence="1" id="KW-0812">Transmembrane</keyword>
<protein>
    <recommendedName>
        <fullName evidence="2">DUF5615 domain-containing protein</fullName>
    </recommendedName>
</protein>
<dbReference type="AlphaFoldDB" id="X1DGB1"/>
<organism evidence="3">
    <name type="scientific">marine sediment metagenome</name>
    <dbReference type="NCBI Taxonomy" id="412755"/>
    <lineage>
        <taxon>unclassified sequences</taxon>
        <taxon>metagenomes</taxon>
        <taxon>ecological metagenomes</taxon>
    </lineage>
</organism>